<feature type="domain" description="ChsH2 rubredoxin-like zinc ribbon" evidence="2">
    <location>
        <begin position="25"/>
        <end position="52"/>
    </location>
</feature>
<proteinExistence type="predicted"/>
<dbReference type="KEGG" id="atq:GH723_02245"/>
<keyword evidence="4" id="KW-1185">Reference proteome</keyword>
<sequence length="137" mass="14790">MTGTFVPKPEWLMLDWHHACLAADALTIQRCDGCGRWRHPPRRFCAACYSPESSFEPVAGTGVVVSLAVSHRSMDPGWQADAPFATLVVELDEGPRLLAATRSAPASVGVGTRVRCAIERRSDDFALVWAEPGPATA</sequence>
<dbReference type="PANTHER" id="PTHR34075:SF5">
    <property type="entry name" value="BLR3430 PROTEIN"/>
    <property type="match status" value="1"/>
</dbReference>
<evidence type="ECO:0008006" key="5">
    <source>
        <dbReference type="Google" id="ProtNLM"/>
    </source>
</evidence>
<dbReference type="RefSeq" id="WP_153758125.1">
    <property type="nucleotide sequence ID" value="NZ_CP045851.1"/>
</dbReference>
<evidence type="ECO:0000259" key="1">
    <source>
        <dbReference type="Pfam" id="PF01796"/>
    </source>
</evidence>
<evidence type="ECO:0000313" key="4">
    <source>
        <dbReference type="Proteomes" id="UP000334019"/>
    </source>
</evidence>
<dbReference type="AlphaFoldDB" id="A0A5Q2RAX6"/>
<dbReference type="PANTHER" id="PTHR34075">
    <property type="entry name" value="BLR3430 PROTEIN"/>
    <property type="match status" value="1"/>
</dbReference>
<dbReference type="InterPro" id="IPR012340">
    <property type="entry name" value="NA-bd_OB-fold"/>
</dbReference>
<protein>
    <recommendedName>
        <fullName evidence="5">DUF35 domain-containing protein</fullName>
    </recommendedName>
</protein>
<accession>A0A5Q2RAX6</accession>
<evidence type="ECO:0000259" key="2">
    <source>
        <dbReference type="Pfam" id="PF12172"/>
    </source>
</evidence>
<dbReference type="Gene3D" id="6.10.30.10">
    <property type="match status" value="1"/>
</dbReference>
<dbReference type="Pfam" id="PF01796">
    <property type="entry name" value="OB_ChsH2_C"/>
    <property type="match status" value="1"/>
</dbReference>
<name>A0A5Q2RAX6_9ACTN</name>
<dbReference type="EMBL" id="CP045851">
    <property type="protein sequence ID" value="QGG94019.1"/>
    <property type="molecule type" value="Genomic_DNA"/>
</dbReference>
<dbReference type="Proteomes" id="UP000334019">
    <property type="component" value="Chromosome"/>
</dbReference>
<dbReference type="Pfam" id="PF12172">
    <property type="entry name" value="zf-ChsH2"/>
    <property type="match status" value="1"/>
</dbReference>
<reference evidence="3 4" key="1">
    <citation type="submission" date="2019-11" db="EMBL/GenBank/DDBJ databases">
        <authorList>
            <person name="He Y."/>
        </authorList>
    </citation>
    <scope>NUCLEOTIDE SEQUENCE [LARGE SCALE GENOMIC DNA]</scope>
    <source>
        <strain evidence="3 4">SCSIO 58843</strain>
    </source>
</reference>
<dbReference type="InterPro" id="IPR022002">
    <property type="entry name" value="ChsH2_Znr"/>
</dbReference>
<dbReference type="InterPro" id="IPR052513">
    <property type="entry name" value="Thioester_dehydratase-like"/>
</dbReference>
<dbReference type="SUPFAM" id="SSF50249">
    <property type="entry name" value="Nucleic acid-binding proteins"/>
    <property type="match status" value="1"/>
</dbReference>
<organism evidence="3 4">
    <name type="scientific">Actinomarinicola tropica</name>
    <dbReference type="NCBI Taxonomy" id="2789776"/>
    <lineage>
        <taxon>Bacteria</taxon>
        <taxon>Bacillati</taxon>
        <taxon>Actinomycetota</taxon>
        <taxon>Acidimicrobiia</taxon>
        <taxon>Acidimicrobiales</taxon>
        <taxon>Iamiaceae</taxon>
        <taxon>Actinomarinicola</taxon>
    </lineage>
</organism>
<evidence type="ECO:0000313" key="3">
    <source>
        <dbReference type="EMBL" id="QGG94019.1"/>
    </source>
</evidence>
<gene>
    <name evidence="3" type="ORF">GH723_02245</name>
</gene>
<dbReference type="InterPro" id="IPR002878">
    <property type="entry name" value="ChsH2_C"/>
</dbReference>
<feature type="domain" description="ChsH2 C-terminal OB-fold" evidence="1">
    <location>
        <begin position="57"/>
        <end position="117"/>
    </location>
</feature>